<feature type="domain" description="ABC transmembrane type-1" evidence="9">
    <location>
        <begin position="330"/>
        <end position="526"/>
    </location>
</feature>
<organism evidence="10 11">
    <name type="scientific">Lysinibacillus sphaericus</name>
    <name type="common">Bacillus sphaericus</name>
    <dbReference type="NCBI Taxonomy" id="1421"/>
    <lineage>
        <taxon>Bacteria</taxon>
        <taxon>Bacillati</taxon>
        <taxon>Bacillota</taxon>
        <taxon>Bacilli</taxon>
        <taxon>Bacillales</taxon>
        <taxon>Bacillaceae</taxon>
        <taxon>Lysinibacillus</taxon>
    </lineage>
</organism>
<keyword evidence="4" id="KW-0997">Cell inner membrane</keyword>
<feature type="transmembrane region" description="Helical" evidence="8">
    <location>
        <begin position="452"/>
        <end position="473"/>
    </location>
</feature>
<keyword evidence="5 8" id="KW-0812">Transmembrane</keyword>
<feature type="transmembrane region" description="Helical" evidence="8">
    <location>
        <begin position="335"/>
        <end position="356"/>
    </location>
</feature>
<sequence>MTVTAIVIFIFFFLPVLRLVWQSFQYNGQLSVAHYAKILSEAFTWNMLVNTMWIVIGSTALSLLLGVFFAWLMAYTDFRGKKWINIFILLPFIIPSYIVTIAWTQFVKDIPFGTFNLYSLGGITFLLGISHFPLVYLFTVNVLKRIPRELEWAVLASGGGKWKAFSVVTVPLALPGIIGGGMIAFLSNLDNFGIPAFLGIPANITVLSTAIFQEVIGFGENAFARAATLSVLLAFIALIVTGLQWLLLKKSKATETSYVDEKPRIFLGKWRLSTEIVVWSIVLLFSVMPLFSMVKTSLVKTYGLPLSWETLTLFNFNFLLYDYNKVGNALQTSTLLALGTAIICTIVGTAIAYIRIRQATMFSKLIEMIIAIPYTLPGIVLALAMILAWMEPIPGWNPGLYGSIWILLIAYVTRFMLLQVRGSSTAILQVSVDLEEAAHIAGASQFVKWRTILLPLFLPGIISGTILVILTTLTELTVSSLLWSSGAETIGVLIYNFEQAGYTTYSTAFSVIVLLYMAGLAGILYSIILIIRRKEQL</sequence>
<evidence type="ECO:0000256" key="5">
    <source>
        <dbReference type="ARBA" id="ARBA00022692"/>
    </source>
</evidence>
<keyword evidence="3" id="KW-1003">Cell membrane</keyword>
<evidence type="ECO:0000256" key="6">
    <source>
        <dbReference type="ARBA" id="ARBA00022989"/>
    </source>
</evidence>
<feature type="domain" description="ABC transmembrane type-1" evidence="9">
    <location>
        <begin position="48"/>
        <end position="244"/>
    </location>
</feature>
<dbReference type="SUPFAM" id="SSF161098">
    <property type="entry name" value="MetI-like"/>
    <property type="match status" value="2"/>
</dbReference>
<keyword evidence="2 8" id="KW-0813">Transport</keyword>
<keyword evidence="7 8" id="KW-0472">Membrane</keyword>
<proteinExistence type="inferred from homology"/>
<evidence type="ECO:0000256" key="8">
    <source>
        <dbReference type="RuleBase" id="RU363032"/>
    </source>
</evidence>
<dbReference type="PANTHER" id="PTHR43357">
    <property type="entry name" value="INNER MEMBRANE ABC TRANSPORTER PERMEASE PROTEIN YDCV"/>
    <property type="match status" value="1"/>
</dbReference>
<evidence type="ECO:0000313" key="10">
    <source>
        <dbReference type="EMBL" id="TQR39886.1"/>
    </source>
</evidence>
<feature type="transmembrane region" description="Helical" evidence="8">
    <location>
        <begin position="164"/>
        <end position="186"/>
    </location>
</feature>
<gene>
    <name evidence="10" type="ORF">C7Y47_00740</name>
</gene>
<evidence type="ECO:0000259" key="9">
    <source>
        <dbReference type="PROSITE" id="PS50928"/>
    </source>
</evidence>
<feature type="transmembrane region" description="Helical" evidence="8">
    <location>
        <begin position="508"/>
        <end position="531"/>
    </location>
</feature>
<evidence type="ECO:0000256" key="4">
    <source>
        <dbReference type="ARBA" id="ARBA00022519"/>
    </source>
</evidence>
<comment type="caution">
    <text evidence="10">The sequence shown here is derived from an EMBL/GenBank/DDBJ whole genome shotgun (WGS) entry which is preliminary data.</text>
</comment>
<dbReference type="EMBL" id="SADV01000001">
    <property type="protein sequence ID" value="TQR39886.1"/>
    <property type="molecule type" value="Genomic_DNA"/>
</dbReference>
<protein>
    <submittedName>
        <fullName evidence="10">Iron ABC transporter permease</fullName>
    </submittedName>
</protein>
<comment type="subcellular location">
    <subcellularLocation>
        <location evidence="1">Cell inner membrane</location>
        <topology evidence="1">Multi-pass membrane protein</topology>
    </subcellularLocation>
    <subcellularLocation>
        <location evidence="8">Cell membrane</location>
        <topology evidence="8">Multi-pass membrane protein</topology>
    </subcellularLocation>
</comment>
<evidence type="ECO:0000313" key="11">
    <source>
        <dbReference type="Proteomes" id="UP000317944"/>
    </source>
</evidence>
<feature type="transmembrane region" description="Helical" evidence="8">
    <location>
        <begin position="86"/>
        <end position="106"/>
    </location>
</feature>
<feature type="transmembrane region" description="Helical" evidence="8">
    <location>
        <begin position="368"/>
        <end position="390"/>
    </location>
</feature>
<dbReference type="PROSITE" id="PS50928">
    <property type="entry name" value="ABC_TM1"/>
    <property type="match status" value="2"/>
</dbReference>
<dbReference type="OrthoDB" id="9776648at2"/>
<name>A0A544V197_LYSSH</name>
<dbReference type="InterPro" id="IPR035906">
    <property type="entry name" value="MetI-like_sf"/>
</dbReference>
<dbReference type="GO" id="GO:0055085">
    <property type="term" value="P:transmembrane transport"/>
    <property type="evidence" value="ECO:0007669"/>
    <property type="project" value="InterPro"/>
</dbReference>
<dbReference type="InterPro" id="IPR000515">
    <property type="entry name" value="MetI-like"/>
</dbReference>
<keyword evidence="6 8" id="KW-1133">Transmembrane helix</keyword>
<dbReference type="Proteomes" id="UP000317944">
    <property type="component" value="Unassembled WGS sequence"/>
</dbReference>
<accession>A0A544V197</accession>
<evidence type="ECO:0000256" key="2">
    <source>
        <dbReference type="ARBA" id="ARBA00022448"/>
    </source>
</evidence>
<feature type="transmembrane region" description="Helical" evidence="8">
    <location>
        <begin position="52"/>
        <end position="74"/>
    </location>
</feature>
<feature type="transmembrane region" description="Helical" evidence="8">
    <location>
        <begin position="276"/>
        <end position="294"/>
    </location>
</feature>
<dbReference type="PANTHER" id="PTHR43357:SF3">
    <property type="entry name" value="FE(3+)-TRANSPORT SYSTEM PERMEASE PROTEIN FBPB 2"/>
    <property type="match status" value="1"/>
</dbReference>
<feature type="transmembrane region" description="Helical" evidence="8">
    <location>
        <begin position="224"/>
        <end position="247"/>
    </location>
</feature>
<feature type="transmembrane region" description="Helical" evidence="8">
    <location>
        <begin position="396"/>
        <end position="417"/>
    </location>
</feature>
<dbReference type="CDD" id="cd06261">
    <property type="entry name" value="TM_PBP2"/>
    <property type="match status" value="2"/>
</dbReference>
<dbReference type="Pfam" id="PF00528">
    <property type="entry name" value="BPD_transp_1"/>
    <property type="match status" value="2"/>
</dbReference>
<reference evidence="10 11" key="1">
    <citation type="submission" date="2018-03" db="EMBL/GenBank/DDBJ databases">
        <title>Aerobic endospore-forming bacteria genome sequencing and assembly.</title>
        <authorList>
            <person name="Cavalcante D.A."/>
            <person name="Driks A."/>
            <person name="Putonti C."/>
            <person name="De-Souza M.T."/>
        </authorList>
    </citation>
    <scope>NUCLEOTIDE SEQUENCE [LARGE SCALE GENOMIC DNA]</scope>
    <source>
        <strain evidence="10 11">SDF0037</strain>
    </source>
</reference>
<evidence type="ECO:0000256" key="1">
    <source>
        <dbReference type="ARBA" id="ARBA00004429"/>
    </source>
</evidence>
<evidence type="ECO:0000256" key="7">
    <source>
        <dbReference type="ARBA" id="ARBA00023136"/>
    </source>
</evidence>
<dbReference type="GO" id="GO:0005886">
    <property type="term" value="C:plasma membrane"/>
    <property type="evidence" value="ECO:0007669"/>
    <property type="project" value="UniProtKB-SubCell"/>
</dbReference>
<feature type="transmembrane region" description="Helical" evidence="8">
    <location>
        <begin position="118"/>
        <end position="143"/>
    </location>
</feature>
<dbReference type="Gene3D" id="1.10.3720.10">
    <property type="entry name" value="MetI-like"/>
    <property type="match status" value="2"/>
</dbReference>
<evidence type="ECO:0000256" key="3">
    <source>
        <dbReference type="ARBA" id="ARBA00022475"/>
    </source>
</evidence>
<comment type="similarity">
    <text evidence="8">Belongs to the binding-protein-dependent transport system permease family.</text>
</comment>
<dbReference type="AlphaFoldDB" id="A0A544V197"/>